<dbReference type="EMBL" id="JABWUV010000001">
    <property type="protein sequence ID" value="KAF6387602.1"/>
    <property type="molecule type" value="Genomic_DNA"/>
</dbReference>
<accession>A0A7J8AMD4</accession>
<proteinExistence type="predicted"/>
<protein>
    <submittedName>
        <fullName evidence="1">Uncharacterized protein</fullName>
    </submittedName>
</protein>
<evidence type="ECO:0000313" key="2">
    <source>
        <dbReference type="Proteomes" id="UP000527355"/>
    </source>
</evidence>
<sequence>MSKCGSGFPALAAPAGPSGSSPAASLLVPGAAMGSCPGLRSLQSTEQLVEARGLSRLWCPHVPLPTIGSNEFLSPPRPGLHEKGEEPPGLKLAQWTGLEIPHFLPWPVEETASRQRAASRQGLFSWG</sequence>
<organism evidence="1 2">
    <name type="scientific">Myotis myotis</name>
    <name type="common">Greater mouse-eared bat</name>
    <name type="synonym">Vespertilio myotis</name>
    <dbReference type="NCBI Taxonomy" id="51298"/>
    <lineage>
        <taxon>Eukaryota</taxon>
        <taxon>Metazoa</taxon>
        <taxon>Chordata</taxon>
        <taxon>Craniata</taxon>
        <taxon>Vertebrata</taxon>
        <taxon>Euteleostomi</taxon>
        <taxon>Mammalia</taxon>
        <taxon>Eutheria</taxon>
        <taxon>Laurasiatheria</taxon>
        <taxon>Chiroptera</taxon>
        <taxon>Yangochiroptera</taxon>
        <taxon>Vespertilionidae</taxon>
        <taxon>Myotis</taxon>
    </lineage>
</organism>
<dbReference type="Proteomes" id="UP000527355">
    <property type="component" value="Unassembled WGS sequence"/>
</dbReference>
<name>A0A7J8AMD4_MYOMY</name>
<evidence type="ECO:0000313" key="1">
    <source>
        <dbReference type="EMBL" id="KAF6387602.1"/>
    </source>
</evidence>
<keyword evidence="2" id="KW-1185">Reference proteome</keyword>
<gene>
    <name evidence="1" type="ORF">mMyoMyo1_008080</name>
</gene>
<comment type="caution">
    <text evidence="1">The sequence shown here is derived from an EMBL/GenBank/DDBJ whole genome shotgun (WGS) entry which is preliminary data.</text>
</comment>
<reference evidence="1 2" key="1">
    <citation type="journal article" date="2020" name="Nature">
        <title>Six reference-quality genomes reveal evolution of bat adaptations.</title>
        <authorList>
            <person name="Jebb D."/>
            <person name="Huang Z."/>
            <person name="Pippel M."/>
            <person name="Hughes G.M."/>
            <person name="Lavrichenko K."/>
            <person name="Devanna P."/>
            <person name="Winkler S."/>
            <person name="Jermiin L.S."/>
            <person name="Skirmuntt E.C."/>
            <person name="Katzourakis A."/>
            <person name="Burkitt-Gray L."/>
            <person name="Ray D.A."/>
            <person name="Sullivan K.A.M."/>
            <person name="Roscito J.G."/>
            <person name="Kirilenko B.M."/>
            <person name="Davalos L.M."/>
            <person name="Corthals A.P."/>
            <person name="Power M.L."/>
            <person name="Jones G."/>
            <person name="Ransome R.D."/>
            <person name="Dechmann D.K.N."/>
            <person name="Locatelli A.G."/>
            <person name="Puechmaille S.J."/>
            <person name="Fedrigo O."/>
            <person name="Jarvis E.D."/>
            <person name="Hiller M."/>
            <person name="Vernes S.C."/>
            <person name="Myers E.W."/>
            <person name="Teeling E.C."/>
        </authorList>
    </citation>
    <scope>NUCLEOTIDE SEQUENCE [LARGE SCALE GENOMIC DNA]</scope>
    <source>
        <strain evidence="1">MMyoMyo1</strain>
        <tissue evidence="1">Flight muscle</tissue>
    </source>
</reference>
<dbReference type="AlphaFoldDB" id="A0A7J8AMD4"/>